<organism evidence="2 3">
    <name type="scientific">Planococcus donghaensis MPA1U2</name>
    <dbReference type="NCBI Taxonomy" id="933115"/>
    <lineage>
        <taxon>Bacteria</taxon>
        <taxon>Bacillati</taxon>
        <taxon>Bacillota</taxon>
        <taxon>Bacilli</taxon>
        <taxon>Bacillales</taxon>
        <taxon>Caryophanaceae</taxon>
        <taxon>Planococcus</taxon>
    </lineage>
</organism>
<feature type="domain" description="WGR" evidence="1">
    <location>
        <begin position="1"/>
        <end position="80"/>
    </location>
</feature>
<comment type="caution">
    <text evidence="2">The sequence shown here is derived from an EMBL/GenBank/DDBJ whole genome shotgun (WGS) entry which is preliminary data.</text>
</comment>
<dbReference type="eggNOG" id="COG3831">
    <property type="taxonomic scope" value="Bacteria"/>
</dbReference>
<dbReference type="OrthoDB" id="6200718at2"/>
<dbReference type="InterPro" id="IPR036930">
    <property type="entry name" value="WGR_dom_sf"/>
</dbReference>
<dbReference type="PANTHER" id="PTHR30634">
    <property type="entry name" value="OUTER MEMBRANE LOLAB LIPOPROTEIN INSERTION APPARATUS"/>
    <property type="match status" value="1"/>
</dbReference>
<dbReference type="EMBL" id="AEPB01000006">
    <property type="protein sequence ID" value="EGA91095.1"/>
    <property type="molecule type" value="Genomic_DNA"/>
</dbReference>
<dbReference type="PANTHER" id="PTHR30634:SF13">
    <property type="entry name" value="PROTEIN YEHF"/>
    <property type="match status" value="1"/>
</dbReference>
<reference evidence="2 3" key="1">
    <citation type="journal article" date="2011" name="J. Bacteriol.">
        <title>The Draft Genome of Planococcus donghaensis MPA1U2 Reveals Nonsporulation Pathways Controlled by a Conserved Spo0A Regulon.</title>
        <authorList>
            <person name="Pearson M.D."/>
            <person name="Noller H.F."/>
        </authorList>
    </citation>
    <scope>NUCLEOTIDE SEQUENCE [LARGE SCALE GENOMIC DNA]</scope>
    <source>
        <strain evidence="2 3">MPA1U2</strain>
    </source>
</reference>
<dbReference type="SUPFAM" id="SSF142921">
    <property type="entry name" value="WGR domain-like"/>
    <property type="match status" value="1"/>
</dbReference>
<proteinExistence type="predicted"/>
<evidence type="ECO:0000259" key="1">
    <source>
        <dbReference type="PROSITE" id="PS51977"/>
    </source>
</evidence>
<evidence type="ECO:0000313" key="2">
    <source>
        <dbReference type="EMBL" id="EGA91095.1"/>
    </source>
</evidence>
<protein>
    <submittedName>
        <fullName evidence="2">Molybdate metabolism regulator</fullName>
    </submittedName>
</protein>
<dbReference type="InterPro" id="IPR050458">
    <property type="entry name" value="LolB"/>
</dbReference>
<dbReference type="CDD" id="cd07996">
    <property type="entry name" value="WGR_MMR_like"/>
    <property type="match status" value="1"/>
</dbReference>
<dbReference type="RefSeq" id="WP_008428335.1">
    <property type="nucleotide sequence ID" value="NZ_AEPB01000006.1"/>
</dbReference>
<dbReference type="AlphaFoldDB" id="E7RD31"/>
<dbReference type="Gene3D" id="2.20.140.10">
    <property type="entry name" value="WGR domain"/>
    <property type="match status" value="1"/>
</dbReference>
<sequence>MEKSLVCITAYSNKFWKIKAQGNIFIVLYGKIGSQGSLNTKEFSSEEVCIKEARKLIESKLKKGYWESDQEKVRIRPYKRKNREK</sequence>
<evidence type="ECO:0000313" key="3">
    <source>
        <dbReference type="Proteomes" id="UP000003052"/>
    </source>
</evidence>
<dbReference type="InterPro" id="IPR008893">
    <property type="entry name" value="WGR_domain"/>
</dbReference>
<dbReference type="InterPro" id="IPR049809">
    <property type="entry name" value="YehF/YfeS-like_WGR"/>
</dbReference>
<dbReference type="PROSITE" id="PS51977">
    <property type="entry name" value="WGR"/>
    <property type="match status" value="1"/>
</dbReference>
<accession>E7RD31</accession>
<dbReference type="SMART" id="SM00773">
    <property type="entry name" value="WGR"/>
    <property type="match status" value="1"/>
</dbReference>
<dbReference type="Proteomes" id="UP000003052">
    <property type="component" value="Unassembled WGS sequence"/>
</dbReference>
<name>E7RD31_9BACL</name>
<gene>
    <name evidence="2" type="ORF">GPDM_01795</name>
</gene>
<dbReference type="Pfam" id="PF05406">
    <property type="entry name" value="WGR"/>
    <property type="match status" value="1"/>
</dbReference>